<keyword evidence="3" id="KW-1185">Reference proteome</keyword>
<reference evidence="2 3" key="1">
    <citation type="journal article" date="2015" name="Genome Biol.">
        <title>Comparative genomics of Steinernema reveals deeply conserved gene regulatory networks.</title>
        <authorList>
            <person name="Dillman A.R."/>
            <person name="Macchietto M."/>
            <person name="Porter C.F."/>
            <person name="Rogers A."/>
            <person name="Williams B."/>
            <person name="Antoshechkin I."/>
            <person name="Lee M.M."/>
            <person name="Goodwin Z."/>
            <person name="Lu X."/>
            <person name="Lewis E.E."/>
            <person name="Goodrich-Blair H."/>
            <person name="Stock S.P."/>
            <person name="Adams B.J."/>
            <person name="Sternberg P.W."/>
            <person name="Mortazavi A."/>
        </authorList>
    </citation>
    <scope>NUCLEOTIDE SEQUENCE [LARGE SCALE GENOMIC DNA]</scope>
    <source>
        <strain evidence="2 3">ALL</strain>
    </source>
</reference>
<accession>A0A4U5PI93</accession>
<feature type="coiled-coil region" evidence="1">
    <location>
        <begin position="131"/>
        <end position="182"/>
    </location>
</feature>
<name>A0A4U5PI93_STECR</name>
<sequence>MSFYTPAQQAEAENFLEICYGLRSPAEATRLRALQAFVRLLPRQIVAGNAFVEAVGTLKEMPGAGRLREAVQDAVDFLTLGVHPSNTFLLHQMTQIAYFFNLLAKALQQGEEAEENCFRFDYFRSVYARTLEFKNEELLRLSEEIKASRELVKIAASCDEDFAKLEAENESLRTMLSQTLDNLEKSLRIPLDQRERGVVRSKNEEIKRLQVQLYTKHEAYNEVSDKVDLL</sequence>
<organism evidence="2 3">
    <name type="scientific">Steinernema carpocapsae</name>
    <name type="common">Entomopathogenic nematode</name>
    <dbReference type="NCBI Taxonomy" id="34508"/>
    <lineage>
        <taxon>Eukaryota</taxon>
        <taxon>Metazoa</taxon>
        <taxon>Ecdysozoa</taxon>
        <taxon>Nematoda</taxon>
        <taxon>Chromadorea</taxon>
        <taxon>Rhabditida</taxon>
        <taxon>Tylenchina</taxon>
        <taxon>Panagrolaimomorpha</taxon>
        <taxon>Strongyloidoidea</taxon>
        <taxon>Steinernematidae</taxon>
        <taxon>Steinernema</taxon>
    </lineage>
</organism>
<dbReference type="AlphaFoldDB" id="A0A4U5PI93"/>
<keyword evidence="1" id="KW-0175">Coiled coil</keyword>
<protein>
    <submittedName>
        <fullName evidence="2">Uncharacterized protein</fullName>
    </submittedName>
</protein>
<gene>
    <name evidence="2" type="ORF">L596_009984</name>
</gene>
<proteinExistence type="predicted"/>
<comment type="caution">
    <text evidence="2">The sequence shown here is derived from an EMBL/GenBank/DDBJ whole genome shotgun (WGS) entry which is preliminary data.</text>
</comment>
<dbReference type="EMBL" id="AZBU02000002">
    <property type="protein sequence ID" value="TKR95874.1"/>
    <property type="molecule type" value="Genomic_DNA"/>
</dbReference>
<evidence type="ECO:0000313" key="3">
    <source>
        <dbReference type="Proteomes" id="UP000298663"/>
    </source>
</evidence>
<evidence type="ECO:0000313" key="2">
    <source>
        <dbReference type="EMBL" id="TKR95874.1"/>
    </source>
</evidence>
<reference evidence="2 3" key="2">
    <citation type="journal article" date="2019" name="G3 (Bethesda)">
        <title>Hybrid Assembly of the Genome of the Entomopathogenic Nematode Steinernema carpocapsae Identifies the X-Chromosome.</title>
        <authorList>
            <person name="Serra L."/>
            <person name="Macchietto M."/>
            <person name="Macias-Munoz A."/>
            <person name="McGill C.J."/>
            <person name="Rodriguez I.M."/>
            <person name="Rodriguez B."/>
            <person name="Murad R."/>
            <person name="Mortazavi A."/>
        </authorList>
    </citation>
    <scope>NUCLEOTIDE SEQUENCE [LARGE SCALE GENOMIC DNA]</scope>
    <source>
        <strain evidence="2 3">ALL</strain>
    </source>
</reference>
<evidence type="ECO:0000256" key="1">
    <source>
        <dbReference type="SAM" id="Coils"/>
    </source>
</evidence>
<dbReference type="Proteomes" id="UP000298663">
    <property type="component" value="Unassembled WGS sequence"/>
</dbReference>